<organism evidence="1 2">
    <name type="scientific">Sphingosinicella microcystinivorans</name>
    <dbReference type="NCBI Taxonomy" id="335406"/>
    <lineage>
        <taxon>Bacteria</taxon>
        <taxon>Pseudomonadati</taxon>
        <taxon>Pseudomonadota</taxon>
        <taxon>Alphaproteobacteria</taxon>
        <taxon>Sphingomonadales</taxon>
        <taxon>Sphingosinicellaceae</taxon>
        <taxon>Sphingosinicella</taxon>
    </lineage>
</organism>
<gene>
    <name evidence="1" type="ORF">DFR51_2490</name>
</gene>
<dbReference type="RefSeq" id="WP_023836545.1">
    <property type="nucleotide sequence ID" value="NZ_RBWX01000008.1"/>
</dbReference>
<proteinExistence type="predicted"/>
<dbReference type="InterPro" id="IPR010260">
    <property type="entry name" value="AlpA"/>
</dbReference>
<sequence>MSNTELITCQEVLRLTGIRSRSTIWRKMRKGGFPHPVDIGGGRIRWRAADISEWINALPLRRY</sequence>
<dbReference type="EMBL" id="RBWX01000008">
    <property type="protein sequence ID" value="RKS89271.1"/>
    <property type="molecule type" value="Genomic_DNA"/>
</dbReference>
<keyword evidence="2" id="KW-1185">Reference proteome</keyword>
<evidence type="ECO:0000313" key="1">
    <source>
        <dbReference type="EMBL" id="RKS89271.1"/>
    </source>
</evidence>
<reference evidence="1 2" key="1">
    <citation type="submission" date="2018-10" db="EMBL/GenBank/DDBJ databases">
        <title>Genomic Encyclopedia of Type Strains, Phase IV (KMG-IV): sequencing the most valuable type-strain genomes for metagenomic binning, comparative biology and taxonomic classification.</title>
        <authorList>
            <person name="Goeker M."/>
        </authorList>
    </citation>
    <scope>NUCLEOTIDE SEQUENCE [LARGE SCALE GENOMIC DNA]</scope>
    <source>
        <strain evidence="1 2">DSM 19791</strain>
    </source>
</reference>
<dbReference type="SUPFAM" id="SSF46955">
    <property type="entry name" value="Putative DNA-binding domain"/>
    <property type="match status" value="1"/>
</dbReference>
<name>A0ABX9SZC5_SPHMI</name>
<accession>A0ABX9SZC5</accession>
<dbReference type="Proteomes" id="UP000276029">
    <property type="component" value="Unassembled WGS sequence"/>
</dbReference>
<dbReference type="Pfam" id="PF05930">
    <property type="entry name" value="Phage_AlpA"/>
    <property type="match status" value="1"/>
</dbReference>
<dbReference type="Gene3D" id="1.10.238.160">
    <property type="match status" value="1"/>
</dbReference>
<evidence type="ECO:0000313" key="2">
    <source>
        <dbReference type="Proteomes" id="UP000276029"/>
    </source>
</evidence>
<dbReference type="InterPro" id="IPR009061">
    <property type="entry name" value="DNA-bd_dom_put_sf"/>
</dbReference>
<protein>
    <submittedName>
        <fullName evidence="1">AlpA family transcriptional regulator</fullName>
    </submittedName>
</protein>
<comment type="caution">
    <text evidence="1">The sequence shown here is derived from an EMBL/GenBank/DDBJ whole genome shotgun (WGS) entry which is preliminary data.</text>
</comment>